<dbReference type="RefSeq" id="WP_182847179.1">
    <property type="nucleotide sequence ID" value="NZ_BAAALP010000040.1"/>
</dbReference>
<feature type="transmembrane region" description="Helical" evidence="5">
    <location>
        <begin position="110"/>
        <end position="129"/>
    </location>
</feature>
<dbReference type="InterPro" id="IPR052952">
    <property type="entry name" value="MFS-Transporter"/>
</dbReference>
<feature type="transmembrane region" description="Helical" evidence="5">
    <location>
        <begin position="291"/>
        <end position="310"/>
    </location>
</feature>
<dbReference type="Pfam" id="PF07690">
    <property type="entry name" value="MFS_1"/>
    <property type="match status" value="1"/>
</dbReference>
<keyword evidence="8" id="KW-1185">Reference proteome</keyword>
<dbReference type="Gene3D" id="1.20.1250.20">
    <property type="entry name" value="MFS general substrate transporter like domains"/>
    <property type="match status" value="2"/>
</dbReference>
<feature type="transmembrane region" description="Helical" evidence="5">
    <location>
        <begin position="155"/>
        <end position="173"/>
    </location>
</feature>
<gene>
    <name evidence="7" type="ORF">HNR61_006826</name>
</gene>
<sequence length="404" mass="40293">MATLVAGEARSASRHRWVVLAVGVGAQAGFSAMFSGLPVAGVVMRADYGLSTAGLGLVLGCLSLGVATCDLLWGMLTDRLGDRRTLITGLTATGALLALMAAVAAPGDGVGTALLAGCVFALGALGASVNSASGRAVMTWFADGERGLAMSVRQAAIPAGGAVGVALVPWLAGTYGFRAAYLALALLCLLSVAATWRWLHEHDGGAAAPGARPAAGPSPLRRPDVWRLALAGGLLTVPQFAVLTFTGIFLHDARGQGTLLAGVAVIVAQVGGGAARIGTGLLSDRGRDRRALVRVIALATAVAMAGAAVLTSAPVALTVAALALGGLLANAWHGVLYTEAAVMAGAGRAGSALGLAGTTLFGAAFVTPLVVPALLEVAPWEAVWAFAALTPLLAVPLVPARARR</sequence>
<keyword evidence="3 5" id="KW-1133">Transmembrane helix</keyword>
<feature type="transmembrane region" description="Helical" evidence="5">
    <location>
        <begin position="17"/>
        <end position="41"/>
    </location>
</feature>
<keyword evidence="4 5" id="KW-0472">Membrane</keyword>
<proteinExistence type="predicted"/>
<feature type="transmembrane region" description="Helical" evidence="5">
    <location>
        <begin position="316"/>
        <end position="337"/>
    </location>
</feature>
<name>A0A7W3QQ01_ACTNM</name>
<comment type="caution">
    <text evidence="7">The sequence shown here is derived from an EMBL/GenBank/DDBJ whole genome shotgun (WGS) entry which is preliminary data.</text>
</comment>
<dbReference type="AlphaFoldDB" id="A0A7W3QQ01"/>
<feature type="transmembrane region" description="Helical" evidence="5">
    <location>
        <begin position="228"/>
        <end position="251"/>
    </location>
</feature>
<keyword evidence="2 5" id="KW-0812">Transmembrane</keyword>
<dbReference type="InterPro" id="IPR020846">
    <property type="entry name" value="MFS_dom"/>
</dbReference>
<dbReference type="SUPFAM" id="SSF103473">
    <property type="entry name" value="MFS general substrate transporter"/>
    <property type="match status" value="1"/>
</dbReference>
<evidence type="ECO:0000313" key="7">
    <source>
        <dbReference type="EMBL" id="MBA8955152.1"/>
    </source>
</evidence>
<feature type="transmembrane region" description="Helical" evidence="5">
    <location>
        <begin position="179"/>
        <end position="199"/>
    </location>
</feature>
<feature type="transmembrane region" description="Helical" evidence="5">
    <location>
        <begin position="85"/>
        <end position="104"/>
    </location>
</feature>
<evidence type="ECO:0000313" key="8">
    <source>
        <dbReference type="Proteomes" id="UP000572680"/>
    </source>
</evidence>
<organism evidence="7 8">
    <name type="scientific">Actinomadura namibiensis</name>
    <dbReference type="NCBI Taxonomy" id="182080"/>
    <lineage>
        <taxon>Bacteria</taxon>
        <taxon>Bacillati</taxon>
        <taxon>Actinomycetota</taxon>
        <taxon>Actinomycetes</taxon>
        <taxon>Streptosporangiales</taxon>
        <taxon>Thermomonosporaceae</taxon>
        <taxon>Actinomadura</taxon>
    </lineage>
</organism>
<feature type="transmembrane region" description="Helical" evidence="5">
    <location>
        <begin position="382"/>
        <end position="400"/>
    </location>
</feature>
<evidence type="ECO:0000259" key="6">
    <source>
        <dbReference type="PROSITE" id="PS50850"/>
    </source>
</evidence>
<evidence type="ECO:0000256" key="2">
    <source>
        <dbReference type="ARBA" id="ARBA00022692"/>
    </source>
</evidence>
<evidence type="ECO:0000256" key="5">
    <source>
        <dbReference type="SAM" id="Phobius"/>
    </source>
</evidence>
<dbReference type="PROSITE" id="PS50850">
    <property type="entry name" value="MFS"/>
    <property type="match status" value="1"/>
</dbReference>
<feature type="transmembrane region" description="Helical" evidence="5">
    <location>
        <begin position="53"/>
        <end position="73"/>
    </location>
</feature>
<feature type="transmembrane region" description="Helical" evidence="5">
    <location>
        <begin position="349"/>
        <end position="370"/>
    </location>
</feature>
<accession>A0A7W3QQ01</accession>
<dbReference type="InterPro" id="IPR011701">
    <property type="entry name" value="MFS"/>
</dbReference>
<feature type="transmembrane region" description="Helical" evidence="5">
    <location>
        <begin position="257"/>
        <end position="279"/>
    </location>
</feature>
<evidence type="ECO:0000256" key="1">
    <source>
        <dbReference type="ARBA" id="ARBA00004651"/>
    </source>
</evidence>
<dbReference type="PANTHER" id="PTHR23527:SF1">
    <property type="entry name" value="BLL3282 PROTEIN"/>
    <property type="match status" value="1"/>
</dbReference>
<reference evidence="7 8" key="1">
    <citation type="submission" date="2020-08" db="EMBL/GenBank/DDBJ databases">
        <title>Genomic Encyclopedia of Type Strains, Phase IV (KMG-IV): sequencing the most valuable type-strain genomes for metagenomic binning, comparative biology and taxonomic classification.</title>
        <authorList>
            <person name="Goeker M."/>
        </authorList>
    </citation>
    <scope>NUCLEOTIDE SEQUENCE [LARGE SCALE GENOMIC DNA]</scope>
    <source>
        <strain evidence="7 8">DSM 44197</strain>
    </source>
</reference>
<feature type="domain" description="Major facilitator superfamily (MFS) profile" evidence="6">
    <location>
        <begin position="17"/>
        <end position="404"/>
    </location>
</feature>
<dbReference type="GO" id="GO:0022857">
    <property type="term" value="F:transmembrane transporter activity"/>
    <property type="evidence" value="ECO:0007669"/>
    <property type="project" value="InterPro"/>
</dbReference>
<evidence type="ECO:0000256" key="4">
    <source>
        <dbReference type="ARBA" id="ARBA00023136"/>
    </source>
</evidence>
<comment type="subcellular location">
    <subcellularLocation>
        <location evidence="1">Cell membrane</location>
        <topology evidence="1">Multi-pass membrane protein</topology>
    </subcellularLocation>
</comment>
<dbReference type="InterPro" id="IPR036259">
    <property type="entry name" value="MFS_trans_sf"/>
</dbReference>
<dbReference type="EMBL" id="JACJIA010000011">
    <property type="protein sequence ID" value="MBA8955152.1"/>
    <property type="molecule type" value="Genomic_DNA"/>
</dbReference>
<dbReference type="Proteomes" id="UP000572680">
    <property type="component" value="Unassembled WGS sequence"/>
</dbReference>
<dbReference type="PANTHER" id="PTHR23527">
    <property type="entry name" value="BLL3282 PROTEIN"/>
    <property type="match status" value="1"/>
</dbReference>
<dbReference type="GO" id="GO:0005886">
    <property type="term" value="C:plasma membrane"/>
    <property type="evidence" value="ECO:0007669"/>
    <property type="project" value="UniProtKB-SubCell"/>
</dbReference>
<protein>
    <submittedName>
        <fullName evidence="7">Sugar phosphate permease</fullName>
    </submittedName>
</protein>
<evidence type="ECO:0000256" key="3">
    <source>
        <dbReference type="ARBA" id="ARBA00022989"/>
    </source>
</evidence>